<comment type="caution">
    <text evidence="2">The sequence shown here is derived from an EMBL/GenBank/DDBJ whole genome shotgun (WGS) entry which is preliminary data.</text>
</comment>
<accession>A0A504Y2B4</accession>
<feature type="compositionally biased region" description="Low complexity" evidence="1">
    <location>
        <begin position="656"/>
        <end position="670"/>
    </location>
</feature>
<feature type="compositionally biased region" description="Basic and acidic residues" evidence="1">
    <location>
        <begin position="642"/>
        <end position="652"/>
    </location>
</feature>
<feature type="region of interest" description="Disordered" evidence="1">
    <location>
        <begin position="113"/>
        <end position="174"/>
    </location>
</feature>
<dbReference type="VEuPathDB" id="TriTrypDB:LDHU3_17.0580"/>
<gene>
    <name evidence="2" type="ORF">CGC20_37895</name>
</gene>
<dbReference type="VEuPathDB" id="TriTrypDB:LdBPK_170310.1"/>
<dbReference type="Proteomes" id="UP000318821">
    <property type="component" value="Unassembled WGS sequence"/>
</dbReference>
<feature type="region of interest" description="Disordered" evidence="1">
    <location>
        <begin position="590"/>
        <end position="671"/>
    </location>
</feature>
<feature type="region of interest" description="Disordered" evidence="1">
    <location>
        <begin position="182"/>
        <end position="201"/>
    </location>
</feature>
<protein>
    <submittedName>
        <fullName evidence="2">Uncharacterized protein</fullName>
    </submittedName>
</protein>
<evidence type="ECO:0000313" key="3">
    <source>
        <dbReference type="Proteomes" id="UP000318821"/>
    </source>
</evidence>
<proteinExistence type="predicted"/>
<feature type="compositionally biased region" description="Low complexity" evidence="1">
    <location>
        <begin position="465"/>
        <end position="487"/>
    </location>
</feature>
<dbReference type="AlphaFoldDB" id="A0A504Y2B4"/>
<evidence type="ECO:0000313" key="2">
    <source>
        <dbReference type="EMBL" id="TPP55134.1"/>
    </source>
</evidence>
<organism evidence="2 3">
    <name type="scientific">Leishmania donovani</name>
    <dbReference type="NCBI Taxonomy" id="5661"/>
    <lineage>
        <taxon>Eukaryota</taxon>
        <taxon>Discoba</taxon>
        <taxon>Euglenozoa</taxon>
        <taxon>Kinetoplastea</taxon>
        <taxon>Metakinetoplastina</taxon>
        <taxon>Trypanosomatida</taxon>
        <taxon>Trypanosomatidae</taxon>
        <taxon>Leishmaniinae</taxon>
        <taxon>Leishmania</taxon>
    </lineage>
</organism>
<evidence type="ECO:0000256" key="1">
    <source>
        <dbReference type="SAM" id="MobiDB-lite"/>
    </source>
</evidence>
<feature type="region of interest" description="Disordered" evidence="1">
    <location>
        <begin position="465"/>
        <end position="512"/>
    </location>
</feature>
<feature type="compositionally biased region" description="Polar residues" evidence="1">
    <location>
        <begin position="488"/>
        <end position="498"/>
    </location>
</feature>
<feature type="region of interest" description="Disordered" evidence="1">
    <location>
        <begin position="530"/>
        <end position="553"/>
    </location>
</feature>
<name>A0A504Y2B4_LEIDO</name>
<feature type="region of interest" description="Disordered" evidence="1">
    <location>
        <begin position="311"/>
        <end position="402"/>
    </location>
</feature>
<dbReference type="EMBL" id="RHLD01000040">
    <property type="protein sequence ID" value="TPP55134.1"/>
    <property type="molecule type" value="Genomic_DNA"/>
</dbReference>
<sequence length="819" mass="85029">MSSPPVSNPSSQLSAAAGAATITAAKKTDDVSDLMAAIQSVLVEHNVKDARFILELPSTPAAASTVVTAVHADAPGTWGAGNASSVTAPVDSSAPSTEGGVTTATLLMGMQTTPAAVPTPPPEHQRPPPRARSPSERQRSPASYHSESLQGHALPAPSALHSGSPPLNDSISSLGATARPAPVAAVGDASGTQMTPSAAAEEGPVNTILAQPPAQPHPPPPRSAVDAITSDGSADVLTGEAAAEICRVSNQLAHDIAVAEAQMSRKEILQKFVGRSVILEDRRQREAQQLAQASTMPWNGIPHPAVPFKADAASAHTKASSQPRRGIPTAATKPPVQKLSADPTIPSGSVASAFSPAVLSPPPPEPQQPQRRSIVRLTPPSRTPVHSGGNGARGSVLSDSSSLPSLVSAKKSAVPGKTPVFSILNKDGSRLLDQGGAAMTLRTSLSGALAKAGGACVAAAGAATNGGDATEASRSSSNSNSNNTSISHIRQSRPSSVSLLADDRAPPSPVHEPLLGVAAEEEANRQRSILMQTQPRSPTPEPQPVESAINREDGEVLRKMLSEQSKNNTRRALQLQNQSRLSHTTQMAATPVIGKNQPSASGTFSTASTPRSPSRPSTSAAAASSQPSLRAMLQEQRQLQDASRRSMEEHNRLMQAARAARTPASASSNAFETSKIPAVRLATPPAHATPAATGAAAAAPVTVQEDDAAHRKRGIATLARASSPGRNTNGTFTPSTSGIQVVKFTLPHEEEARQAAVQQLCRSSSGTQHLDTKDRYRALLAEQQNEFTAQEAKAHDYKVLLNRAVEFNRFQQQQQTKPS</sequence>
<reference evidence="3" key="1">
    <citation type="submission" date="2019-02" db="EMBL/GenBank/DDBJ databases">
        <title>FDA dAtabase for Regulatory Grade micrObial Sequences (FDA-ARGOS): Supporting development and validation of Infectious Disease Dx tests.</title>
        <authorList>
            <person name="Duncan R."/>
            <person name="Fisher C."/>
            <person name="Tallon L."/>
            <person name="Sadzewicz L."/>
            <person name="Sengamalay N."/>
            <person name="Ott S."/>
            <person name="Godinez A."/>
            <person name="Nagaraj S."/>
            <person name="Vavikolanu K."/>
            <person name="Vyas G."/>
            <person name="Nadendla S."/>
            <person name="Aluvathingal J."/>
            <person name="Sichtig H."/>
        </authorList>
    </citation>
    <scope>NUCLEOTIDE SEQUENCE [LARGE SCALE GENOMIC DNA]</scope>
    <source>
        <strain evidence="3">FDAARGOS_360</strain>
    </source>
</reference>
<feature type="compositionally biased region" description="Low complexity" evidence="1">
    <location>
        <begin position="605"/>
        <end position="631"/>
    </location>
</feature>
<feature type="region of interest" description="Disordered" evidence="1">
    <location>
        <begin position="78"/>
        <end position="100"/>
    </location>
</feature>
<feature type="compositionally biased region" description="Polar residues" evidence="1">
    <location>
        <begin position="165"/>
        <end position="174"/>
    </location>
</feature>
<dbReference type="VEuPathDB" id="TriTrypDB:LdCL_170008600"/>